<dbReference type="InterPro" id="IPR028098">
    <property type="entry name" value="Glyco_trans_4-like_N"/>
</dbReference>
<organism evidence="2 3">
    <name type="scientific">Geothrix oryzae</name>
    <dbReference type="NCBI Taxonomy" id="2927975"/>
    <lineage>
        <taxon>Bacteria</taxon>
        <taxon>Pseudomonadati</taxon>
        <taxon>Acidobacteriota</taxon>
        <taxon>Holophagae</taxon>
        <taxon>Holophagales</taxon>
        <taxon>Holophagaceae</taxon>
        <taxon>Geothrix</taxon>
    </lineage>
</organism>
<dbReference type="Pfam" id="PF13692">
    <property type="entry name" value="Glyco_trans_1_4"/>
    <property type="match status" value="1"/>
</dbReference>
<feature type="domain" description="Glycosyltransferase subfamily 4-like N-terminal" evidence="1">
    <location>
        <begin position="16"/>
        <end position="198"/>
    </location>
</feature>
<reference evidence="3" key="1">
    <citation type="journal article" date="2023" name="Int. J. Syst. Evol. Microbiol.">
        <title>Mesoterricola silvestris gen. nov., sp. nov., Mesoterricola sediminis sp. nov., Geothrix oryzae sp. nov., Geothrix edaphica sp. nov., Geothrix rubra sp. nov., and Geothrix limicola sp. nov., six novel members of Acidobacteriota isolated from soils.</title>
        <authorList>
            <person name="Itoh H."/>
            <person name="Sugisawa Y."/>
            <person name="Mise K."/>
            <person name="Xu Z."/>
            <person name="Kuniyasu M."/>
            <person name="Ushijima N."/>
            <person name="Kawano K."/>
            <person name="Kobayashi E."/>
            <person name="Shiratori Y."/>
            <person name="Masuda Y."/>
            <person name="Senoo K."/>
        </authorList>
    </citation>
    <scope>NUCLEOTIDE SEQUENCE [LARGE SCALE GENOMIC DNA]</scope>
    <source>
        <strain evidence="3">Red222</strain>
    </source>
</reference>
<dbReference type="SUPFAM" id="SSF53756">
    <property type="entry name" value="UDP-Glycosyltransferase/glycogen phosphorylase"/>
    <property type="match status" value="1"/>
</dbReference>
<sequence length="407" mass="44648">MRVLIVSQYFWPEHFRINDLAEGLTQRGHEVTVLTGAPNYPGGRIFTGYGLFNRGETHRGVKIIRVPLIPRGSGKAAGLALNYLSFMLSASILGPVLCRESFDIIFVCQLSPVTVGVPAAFLKFIKRVPIIFWVLDLWPESIVAAGGIRSQWLYKSVGSLVRLIYKSCNHILYTSKGFTDSIQSHGVDPSRLSYFPNWVEPVEGSNAALPTSLPDGFRILFAGNVGEAQDFGTILGAAELLREDPSIQWIILGEGRQWNWVKAQVESRGLSRCFHLLGRFPSETMPAFFEQADALLVTLKQDPTFARTVPGKVPSYMSCGKPILGALDGEGADLIKEAQAGLVVSSGDAKGLANSALRLRQMSAAERARVGQSGKHYCEAHFDREHLFNQLVAAMDQLMEPTKARGA</sequence>
<evidence type="ECO:0000313" key="2">
    <source>
        <dbReference type="EMBL" id="BDU70450.1"/>
    </source>
</evidence>
<evidence type="ECO:0000313" key="3">
    <source>
        <dbReference type="Proteomes" id="UP001242010"/>
    </source>
</evidence>
<dbReference type="Gene3D" id="3.40.50.2000">
    <property type="entry name" value="Glycogen Phosphorylase B"/>
    <property type="match status" value="2"/>
</dbReference>
<name>A0ABM8DTN7_9BACT</name>
<dbReference type="EMBL" id="AP027079">
    <property type="protein sequence ID" value="BDU70450.1"/>
    <property type="molecule type" value="Genomic_DNA"/>
</dbReference>
<dbReference type="CDD" id="cd03794">
    <property type="entry name" value="GT4_WbuB-like"/>
    <property type="match status" value="1"/>
</dbReference>
<evidence type="ECO:0000259" key="1">
    <source>
        <dbReference type="Pfam" id="PF13579"/>
    </source>
</evidence>
<dbReference type="Proteomes" id="UP001242010">
    <property type="component" value="Chromosome"/>
</dbReference>
<dbReference type="Pfam" id="PF13579">
    <property type="entry name" value="Glyco_trans_4_4"/>
    <property type="match status" value="1"/>
</dbReference>
<dbReference type="PANTHER" id="PTHR12526">
    <property type="entry name" value="GLYCOSYLTRANSFERASE"/>
    <property type="match status" value="1"/>
</dbReference>
<gene>
    <name evidence="2" type="ORF">GETHOR_25510</name>
</gene>
<protein>
    <submittedName>
        <fullName evidence="2">Glycosyltransferase WbuB</fullName>
    </submittedName>
</protein>
<keyword evidence="3" id="KW-1185">Reference proteome</keyword>
<proteinExistence type="predicted"/>
<accession>A0ABM8DTN7</accession>
<dbReference type="RefSeq" id="WP_286354168.1">
    <property type="nucleotide sequence ID" value="NZ_AP027079.1"/>
</dbReference>